<feature type="region of interest" description="Disordered" evidence="19">
    <location>
        <begin position="45"/>
        <end position="86"/>
    </location>
</feature>
<evidence type="ECO:0000256" key="1">
    <source>
        <dbReference type="ARBA" id="ARBA00001946"/>
    </source>
</evidence>
<dbReference type="GO" id="GO:0016024">
    <property type="term" value="P:CDP-diacylglycerol biosynthetic process"/>
    <property type="evidence" value="ECO:0007669"/>
    <property type="project" value="UniProtKB-UniPathway"/>
</dbReference>
<evidence type="ECO:0000256" key="2">
    <source>
        <dbReference type="ARBA" id="ARBA00004443"/>
    </source>
</evidence>
<evidence type="ECO:0000256" key="19">
    <source>
        <dbReference type="SAM" id="MobiDB-lite"/>
    </source>
</evidence>
<evidence type="ECO:0000256" key="17">
    <source>
        <dbReference type="ARBA" id="ARBA00023264"/>
    </source>
</evidence>
<evidence type="ECO:0000256" key="16">
    <source>
        <dbReference type="ARBA" id="ARBA00023209"/>
    </source>
</evidence>
<evidence type="ECO:0000256" key="5">
    <source>
        <dbReference type="ARBA" id="ARBA00005458"/>
    </source>
</evidence>
<dbReference type="GO" id="GO:0005743">
    <property type="term" value="C:mitochondrial inner membrane"/>
    <property type="evidence" value="ECO:0007669"/>
    <property type="project" value="UniProtKB-SubCell"/>
</dbReference>
<comment type="pathway">
    <text evidence="3">Phospholipid metabolism; CDP-diacylglycerol biosynthesis; CDP-diacylglycerol from sn-glycerol 3-phosphate: step 3/3.</text>
</comment>
<sequence length="316" mass="33352">MAAPQSLLLHPRLAGIVKHFPPVTYAFAYGSGAFNQPGLYDASEPLHSPSGVPSVGSEAASDARQASGAGASTSAAAPGSGSTSSDSKPMMDFIFAVHDAHKWHEQVCGLAEAVGVGVHFNTLVQLDAQTSIKYGVVEASALQRDLTCWTHLYVAGRMHKPTAPLLPPPPALEEAAMANRHHALATALVLLPPTFTEEELLRTVVGLSYGGDVRLAVGAEDPHKVARIVNGSWDALYGMYIPLLKALCTIEQPLPSVSPALPQAQRYAALELEAVGETAGGRRGCTLWRQSKDPATQGMALRLLPPGLLHEMAARH</sequence>
<keyword evidence="13" id="KW-0443">Lipid metabolism</keyword>
<dbReference type="GO" id="GO:0004605">
    <property type="term" value="F:phosphatidate cytidylyltransferase activity"/>
    <property type="evidence" value="ECO:0007669"/>
    <property type="project" value="UniProtKB-EC"/>
</dbReference>
<evidence type="ECO:0000256" key="8">
    <source>
        <dbReference type="ARBA" id="ARBA00022516"/>
    </source>
</evidence>
<dbReference type="AlphaFoldDB" id="A0A2J8ACH6"/>
<evidence type="ECO:0000256" key="4">
    <source>
        <dbReference type="ARBA" id="ARBA00005189"/>
    </source>
</evidence>
<dbReference type="PANTHER" id="PTHR13619:SF0">
    <property type="entry name" value="PHOSPHATIDATE CYTIDYLYLTRANSFERASE, MITOCHONDRIAL"/>
    <property type="match status" value="1"/>
</dbReference>
<keyword evidence="10" id="KW-0548">Nucleotidyltransferase</keyword>
<evidence type="ECO:0000313" key="20">
    <source>
        <dbReference type="EMBL" id="PNH10220.1"/>
    </source>
</evidence>
<feature type="non-terminal residue" evidence="20">
    <location>
        <position position="316"/>
    </location>
</feature>
<comment type="caution">
    <text evidence="20">The sequence shown here is derived from an EMBL/GenBank/DDBJ whole genome shotgun (WGS) entry which is preliminary data.</text>
</comment>
<evidence type="ECO:0000256" key="9">
    <source>
        <dbReference type="ARBA" id="ARBA00022679"/>
    </source>
</evidence>
<dbReference type="GO" id="GO:0032049">
    <property type="term" value="P:cardiolipin biosynthetic process"/>
    <property type="evidence" value="ECO:0007669"/>
    <property type="project" value="InterPro"/>
</dbReference>
<dbReference type="UniPathway" id="UPA00557">
    <property type="reaction ID" value="UER00614"/>
</dbReference>
<comment type="cofactor">
    <cofactor evidence="1">
        <name>Mg(2+)</name>
        <dbReference type="ChEBI" id="CHEBI:18420"/>
    </cofactor>
</comment>
<keyword evidence="8" id="KW-0444">Lipid biosynthesis</keyword>
<evidence type="ECO:0000256" key="3">
    <source>
        <dbReference type="ARBA" id="ARBA00005119"/>
    </source>
</evidence>
<evidence type="ECO:0000256" key="14">
    <source>
        <dbReference type="ARBA" id="ARBA00023128"/>
    </source>
</evidence>
<evidence type="ECO:0000256" key="18">
    <source>
        <dbReference type="ARBA" id="ARBA00029893"/>
    </source>
</evidence>
<evidence type="ECO:0000256" key="15">
    <source>
        <dbReference type="ARBA" id="ARBA00023136"/>
    </source>
</evidence>
<dbReference type="EC" id="2.7.7.41" evidence="6"/>
<dbReference type="PANTHER" id="PTHR13619">
    <property type="entry name" value="PHOSPHATIDATE CYTIDYLYLTRANSFERASE, MITOCHONDRIAL"/>
    <property type="match status" value="1"/>
</dbReference>
<comment type="pathway">
    <text evidence="4">Lipid metabolism.</text>
</comment>
<evidence type="ECO:0000256" key="13">
    <source>
        <dbReference type="ARBA" id="ARBA00023098"/>
    </source>
</evidence>
<dbReference type="InterPro" id="IPR015222">
    <property type="entry name" value="Tam41"/>
</dbReference>
<evidence type="ECO:0000256" key="6">
    <source>
        <dbReference type="ARBA" id="ARBA00012487"/>
    </source>
</evidence>
<feature type="compositionally biased region" description="Low complexity" evidence="19">
    <location>
        <begin position="66"/>
        <end position="85"/>
    </location>
</feature>
<keyword evidence="16" id="KW-0594">Phospholipid biosynthesis</keyword>
<dbReference type="Pfam" id="PF09139">
    <property type="entry name" value="Tam41_Mmp37"/>
    <property type="match status" value="2"/>
</dbReference>
<keyword evidence="12" id="KW-0460">Magnesium</keyword>
<keyword evidence="9" id="KW-0808">Transferase</keyword>
<keyword evidence="14" id="KW-0496">Mitochondrion</keyword>
<keyword evidence="11" id="KW-0999">Mitochondrion inner membrane</keyword>
<dbReference type="EMBL" id="PGGS01000063">
    <property type="protein sequence ID" value="PNH10220.1"/>
    <property type="molecule type" value="Genomic_DNA"/>
</dbReference>
<comment type="similarity">
    <text evidence="5">Belongs to the TAM41 family.</text>
</comment>
<accession>A0A2J8ACH6</accession>
<evidence type="ECO:0000256" key="7">
    <source>
        <dbReference type="ARBA" id="ARBA00018337"/>
    </source>
</evidence>
<evidence type="ECO:0000256" key="10">
    <source>
        <dbReference type="ARBA" id="ARBA00022695"/>
    </source>
</evidence>
<proteinExistence type="inferred from homology"/>
<keyword evidence="15" id="KW-0472">Membrane</keyword>
<comment type="subcellular location">
    <subcellularLocation>
        <location evidence="2">Mitochondrion inner membrane</location>
        <topology evidence="2">Peripheral membrane protein</topology>
        <orientation evidence="2">Matrix side</orientation>
    </subcellularLocation>
</comment>
<evidence type="ECO:0000256" key="12">
    <source>
        <dbReference type="ARBA" id="ARBA00022842"/>
    </source>
</evidence>
<reference evidence="20 21" key="1">
    <citation type="journal article" date="2017" name="Mol. Biol. Evol.">
        <title>The 4-celled Tetrabaena socialis nuclear genome reveals the essential components for genetic control of cell number at the origin of multicellularity in the volvocine lineage.</title>
        <authorList>
            <person name="Featherston J."/>
            <person name="Arakaki Y."/>
            <person name="Hanschen E.R."/>
            <person name="Ferris P.J."/>
            <person name="Michod R.E."/>
            <person name="Olson B.J.S.C."/>
            <person name="Nozaki H."/>
            <person name="Durand P.M."/>
        </authorList>
    </citation>
    <scope>NUCLEOTIDE SEQUENCE [LARGE SCALE GENOMIC DNA]</scope>
    <source>
        <strain evidence="20 21">NIES-571</strain>
    </source>
</reference>
<keyword evidence="17" id="KW-1208">Phospholipid metabolism</keyword>
<keyword evidence="21" id="KW-1185">Reference proteome</keyword>
<gene>
    <name evidence="20" type="ORF">TSOC_003084</name>
</gene>
<organism evidence="20 21">
    <name type="scientific">Tetrabaena socialis</name>
    <dbReference type="NCBI Taxonomy" id="47790"/>
    <lineage>
        <taxon>Eukaryota</taxon>
        <taxon>Viridiplantae</taxon>
        <taxon>Chlorophyta</taxon>
        <taxon>core chlorophytes</taxon>
        <taxon>Chlorophyceae</taxon>
        <taxon>CS clade</taxon>
        <taxon>Chlamydomonadales</taxon>
        <taxon>Tetrabaenaceae</taxon>
        <taxon>Tetrabaena</taxon>
    </lineage>
</organism>
<evidence type="ECO:0000313" key="21">
    <source>
        <dbReference type="Proteomes" id="UP000236333"/>
    </source>
</evidence>
<dbReference type="OrthoDB" id="341477at2759"/>
<evidence type="ECO:0000256" key="11">
    <source>
        <dbReference type="ARBA" id="ARBA00022792"/>
    </source>
</evidence>
<name>A0A2J8ACH6_9CHLO</name>
<protein>
    <recommendedName>
        <fullName evidence="7">Phosphatidate cytidylyltransferase, mitochondrial</fullName>
        <ecNumber evidence="6">2.7.7.41</ecNumber>
    </recommendedName>
    <alternativeName>
        <fullName evidence="18">CDP-diacylglycerol synthase</fullName>
    </alternativeName>
</protein>
<dbReference type="Proteomes" id="UP000236333">
    <property type="component" value="Unassembled WGS sequence"/>
</dbReference>